<proteinExistence type="predicted"/>
<evidence type="ECO:0000313" key="3">
    <source>
        <dbReference type="Proteomes" id="UP000463138"/>
    </source>
</evidence>
<feature type="transmembrane region" description="Helical" evidence="1">
    <location>
        <begin position="96"/>
        <end position="116"/>
    </location>
</feature>
<dbReference type="InterPro" id="IPR013362">
    <property type="entry name" value="Pilus_4_PilV"/>
</dbReference>
<keyword evidence="1" id="KW-0472">Membrane</keyword>
<dbReference type="Proteomes" id="UP000463138">
    <property type="component" value="Unassembled WGS sequence"/>
</dbReference>
<comment type="caution">
    <text evidence="2">The sequence shown here is derived from an EMBL/GenBank/DDBJ whole genome shotgun (WGS) entry which is preliminary data.</text>
</comment>
<sequence length="228" mass="24291">MYRYDSRDWLVMYARMRLQLDGEGSRRAIAKSQGGTEIPIALVSLAVAFATVVFYRCVAVHGKRTASQCDAAAVTPLRSPGRAPFLSISQQRGVSLLEVMIAVLVLAVGILGAASLQLNAIRYSASAGYSTQASLIASDLLDRMRANSASLENYAASIEGDCTRSKGGGNIAVRDLADFTEAVTCYLPRSTGAIVISGDRATISISWSEARTVADAEDTRFVVSSVVR</sequence>
<dbReference type="NCBIfam" id="TIGR02523">
    <property type="entry name" value="type_IV_pilV"/>
    <property type="match status" value="1"/>
</dbReference>
<evidence type="ECO:0000313" key="2">
    <source>
        <dbReference type="EMBL" id="KAA0692393.1"/>
    </source>
</evidence>
<protein>
    <submittedName>
        <fullName evidence="2">Type IV pilus modification protein PilV</fullName>
    </submittedName>
</protein>
<evidence type="ECO:0000256" key="1">
    <source>
        <dbReference type="SAM" id="Phobius"/>
    </source>
</evidence>
<organism evidence="2 3">
    <name type="scientific">Halopseudomonas laoshanensis</name>
    <dbReference type="NCBI Taxonomy" id="2268758"/>
    <lineage>
        <taxon>Bacteria</taxon>
        <taxon>Pseudomonadati</taxon>
        <taxon>Pseudomonadota</taxon>
        <taxon>Gammaproteobacteria</taxon>
        <taxon>Pseudomonadales</taxon>
        <taxon>Pseudomonadaceae</taxon>
        <taxon>Halopseudomonas</taxon>
    </lineage>
</organism>
<dbReference type="EMBL" id="QOVF01000006">
    <property type="protein sequence ID" value="KAA0692393.1"/>
    <property type="molecule type" value="Genomic_DNA"/>
</dbReference>
<feature type="transmembrane region" description="Helical" evidence="1">
    <location>
        <begin position="38"/>
        <end position="58"/>
    </location>
</feature>
<keyword evidence="3" id="KW-1185">Reference proteome</keyword>
<reference evidence="2 3" key="1">
    <citation type="submission" date="2018-07" db="EMBL/GenBank/DDBJ databases">
        <title>Pseudomonas laoshanensis sp. nov., isolated from soil.</title>
        <authorList>
            <person name="Sun J."/>
            <person name="Yu L."/>
            <person name="Wang M."/>
            <person name="Zhang C."/>
        </authorList>
    </citation>
    <scope>NUCLEOTIDE SEQUENCE [LARGE SCALE GENOMIC DNA]</scope>
    <source>
        <strain evidence="2 3">Y22</strain>
    </source>
</reference>
<dbReference type="NCBIfam" id="TIGR02532">
    <property type="entry name" value="IV_pilin_GFxxxE"/>
    <property type="match status" value="1"/>
</dbReference>
<name>A0A7V7GQK4_9GAMM</name>
<keyword evidence="1" id="KW-1133">Transmembrane helix</keyword>
<accession>A0A7V7GQK4</accession>
<keyword evidence="1" id="KW-0812">Transmembrane</keyword>
<dbReference type="InterPro" id="IPR012902">
    <property type="entry name" value="N_methyl_site"/>
</dbReference>
<dbReference type="AlphaFoldDB" id="A0A7V7GQK4"/>
<dbReference type="OrthoDB" id="7031035at2"/>
<dbReference type="Pfam" id="PF07963">
    <property type="entry name" value="N_methyl"/>
    <property type="match status" value="1"/>
</dbReference>
<gene>
    <name evidence="2" type="primary">pilV</name>
    <name evidence="2" type="ORF">DT594_15640</name>
</gene>